<protein>
    <submittedName>
        <fullName evidence="1">Uncharacterized protein</fullName>
    </submittedName>
</protein>
<reference evidence="1 2" key="1">
    <citation type="submission" date="2007-08" db="EMBL/GenBank/DDBJ databases">
        <authorList>
            <consortium name="The Citrobacter koseri Genome Sequencing Project"/>
            <person name="McClelland M."/>
            <person name="Sanderson E.K."/>
            <person name="Porwollik S."/>
            <person name="Spieth J."/>
            <person name="Clifton W.S."/>
            <person name="Latreille P."/>
            <person name="Courtney L."/>
            <person name="Wang C."/>
            <person name="Pepin K."/>
            <person name="Bhonagiri V."/>
            <person name="Nash W."/>
            <person name="Johnson M."/>
            <person name="Thiruvilangam P."/>
            <person name="Wilson R."/>
        </authorList>
    </citation>
    <scope>NUCLEOTIDE SEQUENCE [LARGE SCALE GENOMIC DNA]</scope>
    <source>
        <strain evidence="2">ATCC BAA-895 / CDC 4225-83 / SGSC4696</strain>
    </source>
</reference>
<dbReference type="STRING" id="290338.CKO_04234"/>
<evidence type="ECO:0000313" key="2">
    <source>
        <dbReference type="Proteomes" id="UP000008148"/>
    </source>
</evidence>
<dbReference type="HOGENOM" id="CLU_2988326_0_0_6"/>
<dbReference type="EMBL" id="CP000822">
    <property type="protein sequence ID" value="ABV15293.1"/>
    <property type="molecule type" value="Genomic_DNA"/>
</dbReference>
<sequence>MLLHAPSQFLFNNASQATNSPSENISFFLCRNFNDSNLKYENRLKHPNKSFAIGAGY</sequence>
<evidence type="ECO:0000313" key="1">
    <source>
        <dbReference type="EMBL" id="ABV15293.1"/>
    </source>
</evidence>
<name>A8AP80_CITK8</name>
<accession>A8AP80</accession>
<dbReference type="KEGG" id="cko:CKO_04234"/>
<organism evidence="1 2">
    <name type="scientific">Citrobacter koseri (strain ATCC BAA-895 / CDC 4225-83 / SGSC4696)</name>
    <dbReference type="NCBI Taxonomy" id="290338"/>
    <lineage>
        <taxon>Bacteria</taxon>
        <taxon>Pseudomonadati</taxon>
        <taxon>Pseudomonadota</taxon>
        <taxon>Gammaproteobacteria</taxon>
        <taxon>Enterobacterales</taxon>
        <taxon>Enterobacteriaceae</taxon>
        <taxon>Citrobacter</taxon>
    </lineage>
</organism>
<dbReference type="AlphaFoldDB" id="A8AP80"/>
<gene>
    <name evidence="1" type="ordered locus">CKO_04234</name>
</gene>
<dbReference type="Proteomes" id="UP000008148">
    <property type="component" value="Chromosome"/>
</dbReference>
<proteinExistence type="predicted"/>
<keyword evidence="2" id="KW-1185">Reference proteome</keyword>